<dbReference type="AlphaFoldDB" id="A0A1G7HRC8"/>
<evidence type="ECO:0000259" key="3">
    <source>
        <dbReference type="Pfam" id="PF00589"/>
    </source>
</evidence>
<dbReference type="InterPro" id="IPR002104">
    <property type="entry name" value="Integrase_catalytic"/>
</dbReference>
<proteinExistence type="predicted"/>
<evidence type="ECO:0000256" key="1">
    <source>
        <dbReference type="ARBA" id="ARBA00023172"/>
    </source>
</evidence>
<dbReference type="InterPro" id="IPR013762">
    <property type="entry name" value="Integrase-like_cat_sf"/>
</dbReference>
<dbReference type="GO" id="GO:0015074">
    <property type="term" value="P:DNA integration"/>
    <property type="evidence" value="ECO:0007669"/>
    <property type="project" value="InterPro"/>
</dbReference>
<protein>
    <submittedName>
        <fullName evidence="4">Phage integrase family protein</fullName>
    </submittedName>
</protein>
<dbReference type="OrthoDB" id="7222937at2"/>
<evidence type="ECO:0000313" key="5">
    <source>
        <dbReference type="Proteomes" id="UP000198994"/>
    </source>
</evidence>
<dbReference type="STRING" id="282683.SAMN04488105_111125"/>
<evidence type="ECO:0000313" key="4">
    <source>
        <dbReference type="EMBL" id="SDF03087.1"/>
    </source>
</evidence>
<feature type="region of interest" description="Disordered" evidence="2">
    <location>
        <begin position="98"/>
        <end position="121"/>
    </location>
</feature>
<dbReference type="RefSeq" id="WP_089961487.1">
    <property type="nucleotide sequence ID" value="NZ_FNAV01000011.1"/>
</dbReference>
<sequence>MAPVQEICKTHDTSPGPTILDTAEVYIEKRSRGYRTFKFNENPNPKGGESWAKNSAANVRSTARLMERILGAKSLNDVVHEELTAAFTLMQRIPRNYQAKTDKRSPQVAADEADEQERRNEEITRARMTRKGESPGKIEITILRERLPRLKAATIYRHMQDFQRVFKFAVRQGEARENMMADHIWESAEVERRMLLEDDTERQTWCGHLGKLFRTPIFQDKLKDSGDPMFWGPLIALHMGLRSEEVLQLHTDDIQVIDEIPCIVLKQGPGQSLKSMAARRTVPIHRNLLKLGLMQLVEDRRRAEEPRLFPWLERSANKKTFTETFSKRFTRYRKDHECYDPQRDFHSFRTTFNHLLIELECQDSHRKYLMGHVERDVNITNYNPHGFAKKTLQKWVNMIEIDISMIRKPFGDMPLADVTNLADRRVSA</sequence>
<dbReference type="EMBL" id="FNAV01000011">
    <property type="protein sequence ID" value="SDF03087.1"/>
    <property type="molecule type" value="Genomic_DNA"/>
</dbReference>
<keyword evidence="1" id="KW-0233">DNA recombination</keyword>
<feature type="domain" description="Tyr recombinase" evidence="3">
    <location>
        <begin position="235"/>
        <end position="375"/>
    </location>
</feature>
<dbReference type="GO" id="GO:0006310">
    <property type="term" value="P:DNA recombination"/>
    <property type="evidence" value="ECO:0007669"/>
    <property type="project" value="UniProtKB-KW"/>
</dbReference>
<dbReference type="SUPFAM" id="SSF56349">
    <property type="entry name" value="DNA breaking-rejoining enzymes"/>
    <property type="match status" value="1"/>
</dbReference>
<dbReference type="GO" id="GO:0003677">
    <property type="term" value="F:DNA binding"/>
    <property type="evidence" value="ECO:0007669"/>
    <property type="project" value="InterPro"/>
</dbReference>
<dbReference type="InterPro" id="IPR011010">
    <property type="entry name" value="DNA_brk_join_enz"/>
</dbReference>
<dbReference type="Proteomes" id="UP000198994">
    <property type="component" value="Unassembled WGS sequence"/>
</dbReference>
<organism evidence="4 5">
    <name type="scientific">Salipiger thiooxidans</name>
    <dbReference type="NCBI Taxonomy" id="282683"/>
    <lineage>
        <taxon>Bacteria</taxon>
        <taxon>Pseudomonadati</taxon>
        <taxon>Pseudomonadota</taxon>
        <taxon>Alphaproteobacteria</taxon>
        <taxon>Rhodobacterales</taxon>
        <taxon>Roseobacteraceae</taxon>
        <taxon>Salipiger</taxon>
    </lineage>
</organism>
<accession>A0A1G7HRC8</accession>
<keyword evidence="5" id="KW-1185">Reference proteome</keyword>
<dbReference type="Gene3D" id="1.10.443.10">
    <property type="entry name" value="Intergrase catalytic core"/>
    <property type="match status" value="1"/>
</dbReference>
<reference evidence="5" key="1">
    <citation type="submission" date="2016-10" db="EMBL/GenBank/DDBJ databases">
        <authorList>
            <person name="Varghese N."/>
            <person name="Submissions S."/>
        </authorList>
    </citation>
    <scope>NUCLEOTIDE SEQUENCE [LARGE SCALE GENOMIC DNA]</scope>
    <source>
        <strain evidence="5">DSM 10146</strain>
    </source>
</reference>
<evidence type="ECO:0000256" key="2">
    <source>
        <dbReference type="SAM" id="MobiDB-lite"/>
    </source>
</evidence>
<dbReference type="CDD" id="cd01184">
    <property type="entry name" value="INT_C_like_1"/>
    <property type="match status" value="1"/>
</dbReference>
<gene>
    <name evidence="4" type="ORF">SAMN04488105_111125</name>
</gene>
<dbReference type="Pfam" id="PF00589">
    <property type="entry name" value="Phage_integrase"/>
    <property type="match status" value="1"/>
</dbReference>
<name>A0A1G7HRC8_9RHOB</name>